<evidence type="ECO:0000256" key="3">
    <source>
        <dbReference type="ARBA" id="ARBA00022884"/>
    </source>
</evidence>
<dbReference type="Gene3D" id="3.40.50.300">
    <property type="entry name" value="P-loop containing nucleotide triphosphate hydrolases"/>
    <property type="match status" value="1"/>
</dbReference>
<dbReference type="Pfam" id="PF07650">
    <property type="entry name" value="KH_2"/>
    <property type="match status" value="1"/>
</dbReference>
<feature type="domain" description="Era-type G" evidence="6">
    <location>
        <begin position="7"/>
        <end position="175"/>
    </location>
</feature>
<dbReference type="InterPro" id="IPR027417">
    <property type="entry name" value="P-loop_NTPase"/>
</dbReference>
<dbReference type="SUPFAM" id="SSF52540">
    <property type="entry name" value="P-loop containing nucleoside triphosphate hydrolases"/>
    <property type="match status" value="1"/>
</dbReference>
<dbReference type="InterPro" id="IPR015946">
    <property type="entry name" value="KH_dom-like_a/b"/>
</dbReference>
<name>A0A3B0W807_9ZZZZ</name>
<accession>A0A3B0W807</accession>
<gene>
    <name evidence="7" type="ORF">MNBD_GAMMA06-902</name>
</gene>
<dbReference type="GO" id="GO:0019843">
    <property type="term" value="F:rRNA binding"/>
    <property type="evidence" value="ECO:0007669"/>
    <property type="project" value="TreeGrafter"/>
</dbReference>
<dbReference type="InterPro" id="IPR005225">
    <property type="entry name" value="Small_GTP-bd"/>
</dbReference>
<dbReference type="NCBIfam" id="TIGR00231">
    <property type="entry name" value="small_GTP"/>
    <property type="match status" value="1"/>
</dbReference>
<evidence type="ECO:0000259" key="5">
    <source>
        <dbReference type="PROSITE" id="PS50823"/>
    </source>
</evidence>
<dbReference type="NCBIfam" id="NF000908">
    <property type="entry name" value="PRK00089.1"/>
    <property type="match status" value="1"/>
</dbReference>
<dbReference type="GO" id="GO:0005525">
    <property type="term" value="F:GTP binding"/>
    <property type="evidence" value="ECO:0007669"/>
    <property type="project" value="UniProtKB-KW"/>
</dbReference>
<dbReference type="PROSITE" id="PS51713">
    <property type="entry name" value="G_ERA"/>
    <property type="match status" value="1"/>
</dbReference>
<dbReference type="GO" id="GO:0005829">
    <property type="term" value="C:cytosol"/>
    <property type="evidence" value="ECO:0007669"/>
    <property type="project" value="TreeGrafter"/>
</dbReference>
<dbReference type="GO" id="GO:0000028">
    <property type="term" value="P:ribosomal small subunit assembly"/>
    <property type="evidence" value="ECO:0007669"/>
    <property type="project" value="TreeGrafter"/>
</dbReference>
<keyword evidence="4" id="KW-0342">GTP-binding</keyword>
<dbReference type="InterPro" id="IPR009019">
    <property type="entry name" value="KH_sf_prok-type"/>
</dbReference>
<dbReference type="GO" id="GO:0043024">
    <property type="term" value="F:ribosomal small subunit binding"/>
    <property type="evidence" value="ECO:0007669"/>
    <property type="project" value="TreeGrafter"/>
</dbReference>
<dbReference type="AlphaFoldDB" id="A0A3B0W807"/>
<dbReference type="PRINTS" id="PR00326">
    <property type="entry name" value="GTP1OBG"/>
</dbReference>
<comment type="similarity">
    <text evidence="1">Belongs to the TRAFAC class TrmE-Era-EngA-EngB-Septin-like GTPase superfamily. Era GTPase family.</text>
</comment>
<proteinExistence type="inferred from homology"/>
<dbReference type="CDD" id="cd04163">
    <property type="entry name" value="Era"/>
    <property type="match status" value="1"/>
</dbReference>
<dbReference type="FunFam" id="3.30.300.20:FF:000003">
    <property type="entry name" value="GTPase Era"/>
    <property type="match status" value="1"/>
</dbReference>
<dbReference type="HAMAP" id="MF_00367">
    <property type="entry name" value="GTPase_Era"/>
    <property type="match status" value="1"/>
</dbReference>
<keyword evidence="2" id="KW-0547">Nucleotide-binding</keyword>
<dbReference type="FunFam" id="3.40.50.300:FF:000094">
    <property type="entry name" value="GTPase Era"/>
    <property type="match status" value="1"/>
</dbReference>
<dbReference type="InterPro" id="IPR004044">
    <property type="entry name" value="KH_dom_type_2"/>
</dbReference>
<reference evidence="7" key="1">
    <citation type="submission" date="2018-06" db="EMBL/GenBank/DDBJ databases">
        <authorList>
            <person name="Zhirakovskaya E."/>
        </authorList>
    </citation>
    <scope>NUCLEOTIDE SEQUENCE</scope>
</reference>
<sequence length="298" mass="33522">MNQKKQHSGYIAIVGRPNVGKSTLLNNILGMKLSITSRKPQTTRHQILGVKTTGEIQAIYVDTPGIHQRRGTAINKYMNRAATSVLNDVDVILFVVQAKQWNEEDQAVVEKLQSVSCPVVLVVNKMDKLSDKKELLPVINDLSSHFDFSEIIPVSALNGMNVDVLEKKVLPLLPENSHFFPEDQVTDRSTRFLAAEIIREKLIRELGQELPYTSTVDIDKYIEDKDLVRIHATIYVESTGQKAIIIGKKGARLKSIGTEARQDISKMIDSKVYINLWVKVREGWSNDERALRGLGYGE</sequence>
<dbReference type="InterPro" id="IPR005662">
    <property type="entry name" value="GTPase_Era-like"/>
</dbReference>
<protein>
    <submittedName>
        <fullName evidence="7">GTP-binding protein Era</fullName>
    </submittedName>
</protein>
<dbReference type="Pfam" id="PF01926">
    <property type="entry name" value="MMR_HSR1"/>
    <property type="match status" value="1"/>
</dbReference>
<evidence type="ECO:0000256" key="4">
    <source>
        <dbReference type="ARBA" id="ARBA00023134"/>
    </source>
</evidence>
<dbReference type="EMBL" id="UOFD01000031">
    <property type="protein sequence ID" value="VAW51451.1"/>
    <property type="molecule type" value="Genomic_DNA"/>
</dbReference>
<dbReference type="PANTHER" id="PTHR42698:SF1">
    <property type="entry name" value="GTPASE ERA, MITOCHONDRIAL"/>
    <property type="match status" value="1"/>
</dbReference>
<evidence type="ECO:0000313" key="7">
    <source>
        <dbReference type="EMBL" id="VAW51451.1"/>
    </source>
</evidence>
<dbReference type="InterPro" id="IPR006073">
    <property type="entry name" value="GTP-bd"/>
</dbReference>
<evidence type="ECO:0000256" key="2">
    <source>
        <dbReference type="ARBA" id="ARBA00022741"/>
    </source>
</evidence>
<evidence type="ECO:0000259" key="6">
    <source>
        <dbReference type="PROSITE" id="PS51713"/>
    </source>
</evidence>
<organism evidence="7">
    <name type="scientific">hydrothermal vent metagenome</name>
    <dbReference type="NCBI Taxonomy" id="652676"/>
    <lineage>
        <taxon>unclassified sequences</taxon>
        <taxon>metagenomes</taxon>
        <taxon>ecological metagenomes</taxon>
    </lineage>
</organism>
<keyword evidence="3" id="KW-0694">RNA-binding</keyword>
<feature type="domain" description="KH type-2" evidence="5">
    <location>
        <begin position="198"/>
        <end position="282"/>
    </location>
</feature>
<dbReference type="InterPro" id="IPR030388">
    <property type="entry name" value="G_ERA_dom"/>
</dbReference>
<dbReference type="PROSITE" id="PS50823">
    <property type="entry name" value="KH_TYPE_2"/>
    <property type="match status" value="1"/>
</dbReference>
<dbReference type="CDD" id="cd22534">
    <property type="entry name" value="KH-II_Era"/>
    <property type="match status" value="1"/>
</dbReference>
<dbReference type="NCBIfam" id="TIGR00436">
    <property type="entry name" value="era"/>
    <property type="match status" value="1"/>
</dbReference>
<dbReference type="Gene3D" id="3.30.300.20">
    <property type="match status" value="1"/>
</dbReference>
<evidence type="ECO:0000256" key="1">
    <source>
        <dbReference type="ARBA" id="ARBA00007921"/>
    </source>
</evidence>
<dbReference type="PANTHER" id="PTHR42698">
    <property type="entry name" value="GTPASE ERA"/>
    <property type="match status" value="1"/>
</dbReference>
<dbReference type="SUPFAM" id="SSF54814">
    <property type="entry name" value="Prokaryotic type KH domain (KH-domain type II)"/>
    <property type="match status" value="1"/>
</dbReference>